<name>A0A2V1DZW7_9PLEO</name>
<dbReference type="Proteomes" id="UP000244855">
    <property type="component" value="Unassembled WGS sequence"/>
</dbReference>
<reference evidence="1 2" key="1">
    <citation type="journal article" date="2018" name="Sci. Rep.">
        <title>Comparative genomics provides insights into the lifestyle and reveals functional heterogeneity of dark septate endophytic fungi.</title>
        <authorList>
            <person name="Knapp D.G."/>
            <person name="Nemeth J.B."/>
            <person name="Barry K."/>
            <person name="Hainaut M."/>
            <person name="Henrissat B."/>
            <person name="Johnson J."/>
            <person name="Kuo A."/>
            <person name="Lim J.H.P."/>
            <person name="Lipzen A."/>
            <person name="Nolan M."/>
            <person name="Ohm R.A."/>
            <person name="Tamas L."/>
            <person name="Grigoriev I.V."/>
            <person name="Spatafora J.W."/>
            <person name="Nagy L.G."/>
            <person name="Kovacs G.M."/>
        </authorList>
    </citation>
    <scope>NUCLEOTIDE SEQUENCE [LARGE SCALE GENOMIC DNA]</scope>
    <source>
        <strain evidence="1 2">DSE2036</strain>
    </source>
</reference>
<dbReference type="EMBL" id="KZ805327">
    <property type="protein sequence ID" value="PVI03843.1"/>
    <property type="molecule type" value="Genomic_DNA"/>
</dbReference>
<organism evidence="1 2">
    <name type="scientific">Periconia macrospinosa</name>
    <dbReference type="NCBI Taxonomy" id="97972"/>
    <lineage>
        <taxon>Eukaryota</taxon>
        <taxon>Fungi</taxon>
        <taxon>Dikarya</taxon>
        <taxon>Ascomycota</taxon>
        <taxon>Pezizomycotina</taxon>
        <taxon>Dothideomycetes</taxon>
        <taxon>Pleosporomycetidae</taxon>
        <taxon>Pleosporales</taxon>
        <taxon>Massarineae</taxon>
        <taxon>Periconiaceae</taxon>
        <taxon>Periconia</taxon>
    </lineage>
</organism>
<gene>
    <name evidence="1" type="ORF">DM02DRAFT_220117</name>
</gene>
<dbReference type="AlphaFoldDB" id="A0A2V1DZW7"/>
<evidence type="ECO:0000313" key="1">
    <source>
        <dbReference type="EMBL" id="PVI03843.1"/>
    </source>
</evidence>
<accession>A0A2V1DZW7</accession>
<sequence length="140" mass="15740">MPMCHAMPPTARPTRRFFVINEAMPCNLPYTHTTLAACPTCPTYIHTYLPTKGIHATVTRLDCAALYSALYKRPDLTMRHPSIHPSIHPCHAMHPPIHPHLRLRWLVNLDLSFACCFVLSSPSAAGTVLGNKYLPLYLPR</sequence>
<protein>
    <submittedName>
        <fullName evidence="1">Uncharacterized protein</fullName>
    </submittedName>
</protein>
<keyword evidence="2" id="KW-1185">Reference proteome</keyword>
<evidence type="ECO:0000313" key="2">
    <source>
        <dbReference type="Proteomes" id="UP000244855"/>
    </source>
</evidence>
<proteinExistence type="predicted"/>